<dbReference type="Gene3D" id="3.30.565.10">
    <property type="entry name" value="Histidine kinase-like ATPase, C-terminal domain"/>
    <property type="match status" value="1"/>
</dbReference>
<dbReference type="InterPro" id="IPR004358">
    <property type="entry name" value="Sig_transdc_His_kin-like_C"/>
</dbReference>
<accession>A0ABS3Q687</accession>
<feature type="region of interest" description="Disordered" evidence="7">
    <location>
        <begin position="332"/>
        <end position="360"/>
    </location>
</feature>
<dbReference type="InterPro" id="IPR003661">
    <property type="entry name" value="HisK_dim/P_dom"/>
</dbReference>
<dbReference type="EC" id="2.7.13.3" evidence="2"/>
<keyword evidence="11" id="KW-1185">Reference proteome</keyword>
<dbReference type="EMBL" id="JAGETV010000019">
    <property type="protein sequence ID" value="MBO1927866.1"/>
    <property type="molecule type" value="Genomic_DNA"/>
</dbReference>
<protein>
    <recommendedName>
        <fullName evidence="2">histidine kinase</fullName>
        <ecNumber evidence="2">2.7.13.3</ecNumber>
    </recommendedName>
</protein>
<dbReference type="CDD" id="cd17546">
    <property type="entry name" value="REC_hyHK_CKI1_RcsC-like"/>
    <property type="match status" value="1"/>
</dbReference>
<proteinExistence type="predicted"/>
<comment type="caution">
    <text evidence="10">The sequence shown here is derived from an EMBL/GenBank/DDBJ whole genome shotgun (WGS) entry which is preliminary data.</text>
</comment>
<dbReference type="InterPro" id="IPR005467">
    <property type="entry name" value="His_kinase_dom"/>
</dbReference>
<dbReference type="RefSeq" id="WP_208150480.1">
    <property type="nucleotide sequence ID" value="NZ_JAGETV010000019.1"/>
</dbReference>
<dbReference type="InterPro" id="IPR011006">
    <property type="entry name" value="CheY-like_superfamily"/>
</dbReference>
<evidence type="ECO:0000313" key="10">
    <source>
        <dbReference type="EMBL" id="MBO1927866.1"/>
    </source>
</evidence>
<evidence type="ECO:0000313" key="11">
    <source>
        <dbReference type="Proteomes" id="UP000664835"/>
    </source>
</evidence>
<dbReference type="SMART" id="SM00387">
    <property type="entry name" value="HATPase_c"/>
    <property type="match status" value="1"/>
</dbReference>
<keyword evidence="4" id="KW-0902">Two-component regulatory system</keyword>
<feature type="modified residue" description="4-aspartylphosphate" evidence="5">
    <location>
        <position position="411"/>
    </location>
</feature>
<dbReference type="Pfam" id="PF02518">
    <property type="entry name" value="HATPase_c"/>
    <property type="match status" value="1"/>
</dbReference>
<evidence type="ECO:0000256" key="1">
    <source>
        <dbReference type="ARBA" id="ARBA00000085"/>
    </source>
</evidence>
<dbReference type="PROSITE" id="PS50110">
    <property type="entry name" value="RESPONSE_REGULATORY"/>
    <property type="match status" value="1"/>
</dbReference>
<evidence type="ECO:0000256" key="5">
    <source>
        <dbReference type="PROSITE-ProRule" id="PRU00169"/>
    </source>
</evidence>
<evidence type="ECO:0000256" key="7">
    <source>
        <dbReference type="SAM" id="MobiDB-lite"/>
    </source>
</evidence>
<dbReference type="PANTHER" id="PTHR45339:SF1">
    <property type="entry name" value="HYBRID SIGNAL TRANSDUCTION HISTIDINE KINASE J"/>
    <property type="match status" value="1"/>
</dbReference>
<sequence>MEQEQNLQEQLANMEKQLARNDRRLNRERLARKDAEQLLESKSLQLYQSNQSLKELTENLERQIQERTKELENEKDHALYLSQIKSEFVATMSHEIRTPLNGIMSVLELLQEHHLNREQNQLLNIARHSSKTLLCVINDILDFSKIEAGQMQFEQIAFNLQQLLKNIHMSFLQKAQKKGIALNLYIDSTVPEYIESDPIRLTQVLNNYLSNAIKFTEYGGVSINVISQSELINFSVCDSGVGIPEEKLDLLFKDFSQVDASTTRKYGGTGLGLVITKRIVENMNGSVSVNSKLSEGSCFSAVLPLKKATAQQATDLNNVSILENQLKPVEDLDLSGHDHSQKANLEPVHSTENQKHSPTSHILLVDDNAVNRLVGEKTLHALGFEVTLAPSGFDAIDKLSTTNNYDMILMDCQMPELSGYDTTKILRNQKIKLPIIALTANTSKEDREMAQESGMNGFITKPFSIAEIRDTLMKFLDKK</sequence>
<feature type="coiled-coil region" evidence="6">
    <location>
        <begin position="1"/>
        <end position="77"/>
    </location>
</feature>
<organism evidence="10 11">
    <name type="scientific">Thiomicrorhabdus marina</name>
    <dbReference type="NCBI Taxonomy" id="2818442"/>
    <lineage>
        <taxon>Bacteria</taxon>
        <taxon>Pseudomonadati</taxon>
        <taxon>Pseudomonadota</taxon>
        <taxon>Gammaproteobacteria</taxon>
        <taxon>Thiotrichales</taxon>
        <taxon>Piscirickettsiaceae</taxon>
        <taxon>Thiomicrorhabdus</taxon>
    </lineage>
</organism>
<dbReference type="Gene3D" id="3.40.50.2300">
    <property type="match status" value="1"/>
</dbReference>
<feature type="domain" description="Response regulatory" evidence="9">
    <location>
        <begin position="361"/>
        <end position="476"/>
    </location>
</feature>
<dbReference type="CDD" id="cd16922">
    <property type="entry name" value="HATPase_EvgS-ArcB-TorS-like"/>
    <property type="match status" value="1"/>
</dbReference>
<gene>
    <name evidence="10" type="ORF">J3998_09780</name>
</gene>
<dbReference type="Pfam" id="PF00072">
    <property type="entry name" value="Response_reg"/>
    <property type="match status" value="1"/>
</dbReference>
<dbReference type="InterPro" id="IPR003594">
    <property type="entry name" value="HATPase_dom"/>
</dbReference>
<dbReference type="SUPFAM" id="SSF55874">
    <property type="entry name" value="ATPase domain of HSP90 chaperone/DNA topoisomerase II/histidine kinase"/>
    <property type="match status" value="1"/>
</dbReference>
<evidence type="ECO:0000259" key="8">
    <source>
        <dbReference type="PROSITE" id="PS50109"/>
    </source>
</evidence>
<evidence type="ECO:0000259" key="9">
    <source>
        <dbReference type="PROSITE" id="PS50110"/>
    </source>
</evidence>
<evidence type="ECO:0000256" key="2">
    <source>
        <dbReference type="ARBA" id="ARBA00012438"/>
    </source>
</evidence>
<feature type="domain" description="Histidine kinase" evidence="8">
    <location>
        <begin position="91"/>
        <end position="307"/>
    </location>
</feature>
<keyword evidence="6" id="KW-0175">Coiled coil</keyword>
<dbReference type="InterPro" id="IPR036097">
    <property type="entry name" value="HisK_dim/P_sf"/>
</dbReference>
<reference evidence="10 11" key="1">
    <citation type="submission" date="2021-03" db="EMBL/GenBank/DDBJ databases">
        <title>Thiomicrorhabdus sp.nov.,novel sulfur-oxidizing bacteria isolated from coastal sediment.</title>
        <authorList>
            <person name="Liu X."/>
        </authorList>
    </citation>
    <scope>NUCLEOTIDE SEQUENCE [LARGE SCALE GENOMIC DNA]</scope>
    <source>
        <strain evidence="10 11">6S2-11</strain>
    </source>
</reference>
<feature type="compositionally biased region" description="Basic and acidic residues" evidence="7">
    <location>
        <begin position="332"/>
        <end position="341"/>
    </location>
</feature>
<dbReference type="SMART" id="SM00448">
    <property type="entry name" value="REC"/>
    <property type="match status" value="1"/>
</dbReference>
<dbReference type="InterPro" id="IPR001789">
    <property type="entry name" value="Sig_transdc_resp-reg_receiver"/>
</dbReference>
<dbReference type="InterPro" id="IPR036890">
    <property type="entry name" value="HATPase_C_sf"/>
</dbReference>
<dbReference type="SUPFAM" id="SSF47384">
    <property type="entry name" value="Homodimeric domain of signal transducing histidine kinase"/>
    <property type="match status" value="1"/>
</dbReference>
<dbReference type="PROSITE" id="PS50109">
    <property type="entry name" value="HIS_KIN"/>
    <property type="match status" value="1"/>
</dbReference>
<dbReference type="SUPFAM" id="SSF52172">
    <property type="entry name" value="CheY-like"/>
    <property type="match status" value="1"/>
</dbReference>
<dbReference type="Gene3D" id="1.10.287.130">
    <property type="match status" value="1"/>
</dbReference>
<keyword evidence="3 5" id="KW-0597">Phosphoprotein</keyword>
<dbReference type="CDD" id="cd00082">
    <property type="entry name" value="HisKA"/>
    <property type="match status" value="1"/>
</dbReference>
<name>A0ABS3Q687_9GAMM</name>
<comment type="catalytic activity">
    <reaction evidence="1">
        <text>ATP + protein L-histidine = ADP + protein N-phospho-L-histidine.</text>
        <dbReference type="EC" id="2.7.13.3"/>
    </reaction>
</comment>
<evidence type="ECO:0000256" key="3">
    <source>
        <dbReference type="ARBA" id="ARBA00022553"/>
    </source>
</evidence>
<evidence type="ECO:0000256" key="6">
    <source>
        <dbReference type="SAM" id="Coils"/>
    </source>
</evidence>
<dbReference type="Proteomes" id="UP000664835">
    <property type="component" value="Unassembled WGS sequence"/>
</dbReference>
<dbReference type="SMART" id="SM00388">
    <property type="entry name" value="HisKA"/>
    <property type="match status" value="1"/>
</dbReference>
<dbReference type="PANTHER" id="PTHR45339">
    <property type="entry name" value="HYBRID SIGNAL TRANSDUCTION HISTIDINE KINASE J"/>
    <property type="match status" value="1"/>
</dbReference>
<dbReference type="Pfam" id="PF00512">
    <property type="entry name" value="HisKA"/>
    <property type="match status" value="1"/>
</dbReference>
<evidence type="ECO:0000256" key="4">
    <source>
        <dbReference type="ARBA" id="ARBA00023012"/>
    </source>
</evidence>
<dbReference type="PRINTS" id="PR00344">
    <property type="entry name" value="BCTRLSENSOR"/>
</dbReference>